<comment type="caution">
    <text evidence="6">The sequence shown here is derived from an EMBL/GenBank/DDBJ whole genome shotgun (WGS) entry which is preliminary data.</text>
</comment>
<comment type="similarity">
    <text evidence="5">Belongs to the class-III pyridoxal-phosphate-dependent aminotransferase family.</text>
</comment>
<dbReference type="PANTHER" id="PTHR11986:SF79">
    <property type="entry name" value="ACETYLORNITHINE AMINOTRANSFERASE, MITOCHONDRIAL"/>
    <property type="match status" value="1"/>
</dbReference>
<dbReference type="Gene3D" id="3.90.1150.10">
    <property type="entry name" value="Aspartate Aminotransferase, domain 1"/>
    <property type="match status" value="1"/>
</dbReference>
<dbReference type="GO" id="GO:0042802">
    <property type="term" value="F:identical protein binding"/>
    <property type="evidence" value="ECO:0007669"/>
    <property type="project" value="TreeGrafter"/>
</dbReference>
<dbReference type="SUPFAM" id="SSF53383">
    <property type="entry name" value="PLP-dependent transferases"/>
    <property type="match status" value="1"/>
</dbReference>
<dbReference type="GO" id="GO:0008483">
    <property type="term" value="F:transaminase activity"/>
    <property type="evidence" value="ECO:0007669"/>
    <property type="project" value="UniProtKB-KW"/>
</dbReference>
<dbReference type="Gene3D" id="3.40.640.10">
    <property type="entry name" value="Type I PLP-dependent aspartate aminotransferase-like (Major domain)"/>
    <property type="match status" value="1"/>
</dbReference>
<reference evidence="6" key="1">
    <citation type="journal article" date="2020" name="mSystems">
        <title>Genome- and Community-Level Interaction Insights into Carbon Utilization and Element Cycling Functions of Hydrothermarchaeota in Hydrothermal Sediment.</title>
        <authorList>
            <person name="Zhou Z."/>
            <person name="Liu Y."/>
            <person name="Xu W."/>
            <person name="Pan J."/>
            <person name="Luo Z.H."/>
            <person name="Li M."/>
        </authorList>
    </citation>
    <scope>NUCLEOTIDE SEQUENCE [LARGE SCALE GENOMIC DNA]</scope>
    <source>
        <strain evidence="6">SpSt-776</strain>
    </source>
</reference>
<name>A0A7C3WKB3_9BACT</name>
<keyword evidence="3 6" id="KW-0808">Transferase</keyword>
<sequence>MTGRAFPVAGTKRPWRLSVMFKPSSAPELHRPRSLEIFAREQPYLSPGFQNVALLSKLVLERGDGCYLTDVDGNRFLDFMAGICVCSLGYSHPAYVAALTEQLNKITVGSFCTPNRAKFLARMAEIAPGPLSQTMLYSGGAEAVEAAIRLAKSYTGKFEVLAFWGGFHGKTGGVLGLMGSTFKQHWGPLHPGLHLAPYAYCERCPFKLPYPACGLHCLDFAREVIRLNTAGELAAILVEPVQGTAGNIVPPPEFLPGLAQIAKDHGALLIADEMITGFGRTGLMFGCSHFGVLPDIMTIGKGMGSGFPVSGLISSPAIMRAEPYSKPSAASSSYGGNPLAATAAWITLETILKEKLVENSARVGAYLLQRLLNLREKYPFIGRVQGLGLLIGLEFVKDRKTKELLPGQVMEIVFQESLKRGLLAMNYTAQFRINPPLVLTEAQAEEGVGILDEVCAYIDREVRPYW</sequence>
<evidence type="ECO:0000256" key="2">
    <source>
        <dbReference type="ARBA" id="ARBA00022576"/>
    </source>
</evidence>
<evidence type="ECO:0000256" key="1">
    <source>
        <dbReference type="ARBA" id="ARBA00001933"/>
    </source>
</evidence>
<dbReference type="PANTHER" id="PTHR11986">
    <property type="entry name" value="AMINOTRANSFERASE CLASS III"/>
    <property type="match status" value="1"/>
</dbReference>
<keyword evidence="4 5" id="KW-0663">Pyridoxal phosphate</keyword>
<proteinExistence type="inferred from homology"/>
<dbReference type="CDD" id="cd00610">
    <property type="entry name" value="OAT_like"/>
    <property type="match status" value="1"/>
</dbReference>
<protein>
    <submittedName>
        <fullName evidence="6">Aspartate aminotransferase family protein</fullName>
    </submittedName>
</protein>
<dbReference type="InterPro" id="IPR005814">
    <property type="entry name" value="Aminotrans_3"/>
</dbReference>
<organism evidence="6">
    <name type="scientific">Desulfobacca acetoxidans</name>
    <dbReference type="NCBI Taxonomy" id="60893"/>
    <lineage>
        <taxon>Bacteria</taxon>
        <taxon>Pseudomonadati</taxon>
        <taxon>Thermodesulfobacteriota</taxon>
        <taxon>Desulfobaccia</taxon>
        <taxon>Desulfobaccales</taxon>
        <taxon>Desulfobaccaceae</taxon>
        <taxon>Desulfobacca</taxon>
    </lineage>
</organism>
<dbReference type="InterPro" id="IPR015424">
    <property type="entry name" value="PyrdxlP-dep_Trfase"/>
</dbReference>
<dbReference type="PIRSF" id="PIRSF000521">
    <property type="entry name" value="Transaminase_4ab_Lys_Orn"/>
    <property type="match status" value="1"/>
</dbReference>
<evidence type="ECO:0000313" key="6">
    <source>
        <dbReference type="EMBL" id="HGB15371.1"/>
    </source>
</evidence>
<evidence type="ECO:0000256" key="4">
    <source>
        <dbReference type="ARBA" id="ARBA00022898"/>
    </source>
</evidence>
<dbReference type="InterPro" id="IPR015422">
    <property type="entry name" value="PyrdxlP-dep_Trfase_small"/>
</dbReference>
<dbReference type="Pfam" id="PF00202">
    <property type="entry name" value="Aminotran_3"/>
    <property type="match status" value="1"/>
</dbReference>
<accession>A0A7C3WKB3</accession>
<comment type="cofactor">
    <cofactor evidence="1">
        <name>pyridoxal 5'-phosphate</name>
        <dbReference type="ChEBI" id="CHEBI:597326"/>
    </cofactor>
</comment>
<evidence type="ECO:0000256" key="3">
    <source>
        <dbReference type="ARBA" id="ARBA00022679"/>
    </source>
</evidence>
<dbReference type="GO" id="GO:0030170">
    <property type="term" value="F:pyridoxal phosphate binding"/>
    <property type="evidence" value="ECO:0007669"/>
    <property type="project" value="InterPro"/>
</dbReference>
<dbReference type="EMBL" id="DTHB01000053">
    <property type="protein sequence ID" value="HGB15371.1"/>
    <property type="molecule type" value="Genomic_DNA"/>
</dbReference>
<dbReference type="AlphaFoldDB" id="A0A7C3WKB3"/>
<evidence type="ECO:0000256" key="5">
    <source>
        <dbReference type="RuleBase" id="RU003560"/>
    </source>
</evidence>
<keyword evidence="2 6" id="KW-0032">Aminotransferase</keyword>
<dbReference type="InterPro" id="IPR050103">
    <property type="entry name" value="Class-III_PLP-dep_AT"/>
</dbReference>
<gene>
    <name evidence="6" type="ORF">ENV62_09070</name>
</gene>
<dbReference type="InterPro" id="IPR015421">
    <property type="entry name" value="PyrdxlP-dep_Trfase_major"/>
</dbReference>